<dbReference type="EMBL" id="QBMN01000130">
    <property type="protein sequence ID" value="PZO37018.1"/>
    <property type="molecule type" value="Genomic_DNA"/>
</dbReference>
<comment type="caution">
    <text evidence="1">The sequence shown here is derived from an EMBL/GenBank/DDBJ whole genome shotgun (WGS) entry which is preliminary data.</text>
</comment>
<evidence type="ECO:0000313" key="1">
    <source>
        <dbReference type="EMBL" id="PZO37018.1"/>
    </source>
</evidence>
<proteinExistence type="predicted"/>
<evidence type="ECO:0000313" key="2">
    <source>
        <dbReference type="Proteomes" id="UP000249081"/>
    </source>
</evidence>
<name>A0A2W4Y0P1_9CYAN</name>
<protein>
    <recommendedName>
        <fullName evidence="3">GIY-YIG domain-containing protein</fullName>
    </recommendedName>
</protein>
<dbReference type="AlphaFoldDB" id="A0A2W4Y0P1"/>
<sequence>MAADYQPSLLNDADLRAADLSWAYNRPAGSAMRADELHCWKRRVAQFQATVRAAPPVEQGSLFGLAASSPADTLDPFMLSPQNAEFWRGQFQESGVPALYFVVDHGADLLLYVGETVKSNQRWKGVHDCKRYILSYIEAHRTHELTVAVNIGFWPYADCDRKARQALEQDLIQRWRSPFNKENWTQWNTPFVGGKLDTQ</sequence>
<reference evidence="1 2" key="2">
    <citation type="submission" date="2018-06" db="EMBL/GenBank/DDBJ databases">
        <title>Metagenomic assembly of (sub)arctic Cyanobacteria and their associated microbiome from non-axenic cultures.</title>
        <authorList>
            <person name="Baurain D."/>
        </authorList>
    </citation>
    <scope>NUCLEOTIDE SEQUENCE [LARGE SCALE GENOMIC DNA]</scope>
    <source>
        <strain evidence="1">ULC041bin1</strain>
    </source>
</reference>
<evidence type="ECO:0008006" key="3">
    <source>
        <dbReference type="Google" id="ProtNLM"/>
    </source>
</evidence>
<dbReference type="Proteomes" id="UP000249081">
    <property type="component" value="Unassembled WGS sequence"/>
</dbReference>
<gene>
    <name evidence="1" type="ORF">DCF17_16505</name>
</gene>
<reference evidence="2" key="1">
    <citation type="submission" date="2018-04" db="EMBL/GenBank/DDBJ databases">
        <authorList>
            <person name="Cornet L."/>
        </authorList>
    </citation>
    <scope>NUCLEOTIDE SEQUENCE [LARGE SCALE GENOMIC DNA]</scope>
</reference>
<organism evidence="1 2">
    <name type="scientific">Shackletoniella antarctica</name>
    <dbReference type="NCBI Taxonomy" id="268115"/>
    <lineage>
        <taxon>Bacteria</taxon>
        <taxon>Bacillati</taxon>
        <taxon>Cyanobacteriota</taxon>
        <taxon>Cyanophyceae</taxon>
        <taxon>Oculatellales</taxon>
        <taxon>Oculatellaceae</taxon>
        <taxon>Shackletoniella</taxon>
    </lineage>
</organism>
<accession>A0A2W4Y0P1</accession>